<dbReference type="Pfam" id="PF01042">
    <property type="entry name" value="Ribonuc_L-PSP"/>
    <property type="match status" value="3"/>
</dbReference>
<dbReference type="PANTHER" id="PTHR11803:SF58">
    <property type="entry name" value="PROTEIN HMF1-RELATED"/>
    <property type="match status" value="1"/>
</dbReference>
<reference evidence="3 4" key="1">
    <citation type="submission" date="2019-02" db="EMBL/GenBank/DDBJ databases">
        <title>Deep-cultivation of Planctomycetes and their phenomic and genomic characterization uncovers novel biology.</title>
        <authorList>
            <person name="Wiegand S."/>
            <person name="Jogler M."/>
            <person name="Boedeker C."/>
            <person name="Pinto D."/>
            <person name="Vollmers J."/>
            <person name="Rivas-Marin E."/>
            <person name="Kohn T."/>
            <person name="Peeters S.H."/>
            <person name="Heuer A."/>
            <person name="Rast P."/>
            <person name="Oberbeckmann S."/>
            <person name="Bunk B."/>
            <person name="Jeske O."/>
            <person name="Meyerdierks A."/>
            <person name="Storesund J.E."/>
            <person name="Kallscheuer N."/>
            <person name="Luecker S."/>
            <person name="Lage O.M."/>
            <person name="Pohl T."/>
            <person name="Merkel B.J."/>
            <person name="Hornburger P."/>
            <person name="Mueller R.-W."/>
            <person name="Bruemmer F."/>
            <person name="Labrenz M."/>
            <person name="Spormann A.M."/>
            <person name="Op den Camp H."/>
            <person name="Overmann J."/>
            <person name="Amann R."/>
            <person name="Jetten M.S.M."/>
            <person name="Mascher T."/>
            <person name="Medema M.H."/>
            <person name="Devos D.P."/>
            <person name="Kaster A.-K."/>
            <person name="Ovreas L."/>
            <person name="Rohde M."/>
            <person name="Galperin M.Y."/>
            <person name="Jogler C."/>
        </authorList>
    </citation>
    <scope>NUCLEOTIDE SEQUENCE [LARGE SCALE GENOMIC DNA]</scope>
    <source>
        <strain evidence="3 4">Mal52</strain>
    </source>
</reference>
<comment type="similarity">
    <text evidence="1">Belongs to the RutC family.</text>
</comment>
<evidence type="ECO:0000313" key="4">
    <source>
        <dbReference type="Proteomes" id="UP000319383"/>
    </source>
</evidence>
<dbReference type="Proteomes" id="UP000319383">
    <property type="component" value="Chromosome"/>
</dbReference>
<dbReference type="RefSeq" id="WP_197534819.1">
    <property type="nucleotide sequence ID" value="NZ_CP036276.1"/>
</dbReference>
<keyword evidence="2" id="KW-0732">Signal</keyword>
<name>A0A517ZMV6_9PLAN</name>
<dbReference type="GO" id="GO:0019239">
    <property type="term" value="F:deaminase activity"/>
    <property type="evidence" value="ECO:0007669"/>
    <property type="project" value="TreeGrafter"/>
</dbReference>
<gene>
    <name evidence="3" type="primary">rutC</name>
    <name evidence="3" type="ORF">Mal52_22960</name>
</gene>
<organism evidence="3 4">
    <name type="scientific">Symmachiella dynata</name>
    <dbReference type="NCBI Taxonomy" id="2527995"/>
    <lineage>
        <taxon>Bacteria</taxon>
        <taxon>Pseudomonadati</taxon>
        <taxon>Planctomycetota</taxon>
        <taxon>Planctomycetia</taxon>
        <taxon>Planctomycetales</taxon>
        <taxon>Planctomycetaceae</taxon>
        <taxon>Symmachiella</taxon>
    </lineage>
</organism>
<feature type="signal peptide" evidence="2">
    <location>
        <begin position="1"/>
        <end position="23"/>
    </location>
</feature>
<evidence type="ECO:0000256" key="2">
    <source>
        <dbReference type="SAM" id="SignalP"/>
    </source>
</evidence>
<protein>
    <submittedName>
        <fullName evidence="3">Aminoacrylate peracid reductase RutC</fullName>
    </submittedName>
</protein>
<dbReference type="KEGG" id="sdyn:Mal52_22960"/>
<proteinExistence type="inferred from homology"/>
<sequence precursor="true">MTNWRILTASMVVAALSVSPCRADDSRISVIETDPQTGLAVAVSIDDVALAHTSQLLPLDNDGKLIGPGDAAAQTQALLAQLPDVLKLADTDLQHVVKLNFYLADDAQADAVQTVLKKQLAPHAQPAVTFVSGTLAQPGVLVALDAVAAIPGDGPPQVSHRSLPGATQEHPATVSILPRGGVVYISGQAEKGDDLAARTRNTLVNLEKTLKFLGLKRAHVVQLKSFLNPMTDLAVVDGEIAAHFQGDPIPAHVPVEWMATDSIEIELIAYLPAVEGDAEQAPLTFSTPSWMTSSPVFSRVATVGTGRRVYISGLYGDSAEAQVPAIFKRLASILEKSQSDFDHLAKATYYVSDAAVSKALNEYRPQVYNPQRPPAASKAAVRGVGRTGRTITLDMIAVLPN</sequence>
<dbReference type="GO" id="GO:0005829">
    <property type="term" value="C:cytosol"/>
    <property type="evidence" value="ECO:0007669"/>
    <property type="project" value="TreeGrafter"/>
</dbReference>
<dbReference type="SUPFAM" id="SSF55298">
    <property type="entry name" value="YjgF-like"/>
    <property type="match status" value="3"/>
</dbReference>
<feature type="chain" id="PRO_5021743642" evidence="2">
    <location>
        <begin position="24"/>
        <end position="401"/>
    </location>
</feature>
<evidence type="ECO:0000256" key="1">
    <source>
        <dbReference type="ARBA" id="ARBA00010552"/>
    </source>
</evidence>
<dbReference type="InterPro" id="IPR006175">
    <property type="entry name" value="YjgF/YER057c/UK114"/>
</dbReference>
<dbReference type="Gene3D" id="3.30.1330.40">
    <property type="entry name" value="RutC-like"/>
    <property type="match status" value="3"/>
</dbReference>
<dbReference type="AlphaFoldDB" id="A0A517ZMV6"/>
<evidence type="ECO:0000313" key="3">
    <source>
        <dbReference type="EMBL" id="QDU43819.1"/>
    </source>
</evidence>
<accession>A0A517ZMV6</accession>
<dbReference type="CDD" id="cd00448">
    <property type="entry name" value="YjgF_YER057c_UK114_family"/>
    <property type="match status" value="2"/>
</dbReference>
<keyword evidence="4" id="KW-1185">Reference proteome</keyword>
<dbReference type="PANTHER" id="PTHR11803">
    <property type="entry name" value="2-IMINOBUTANOATE/2-IMINOPROPANOATE DEAMINASE RIDA"/>
    <property type="match status" value="1"/>
</dbReference>
<dbReference type="InterPro" id="IPR035959">
    <property type="entry name" value="RutC-like_sf"/>
</dbReference>
<dbReference type="EMBL" id="CP036276">
    <property type="protein sequence ID" value="QDU43819.1"/>
    <property type="molecule type" value="Genomic_DNA"/>
</dbReference>